<dbReference type="RefSeq" id="WP_022542216.1">
    <property type="nucleotide sequence ID" value="NC_022521.1"/>
</dbReference>
<feature type="transmembrane region" description="Helical" evidence="1">
    <location>
        <begin position="7"/>
        <end position="28"/>
    </location>
</feature>
<evidence type="ECO:0000313" key="4">
    <source>
        <dbReference type="Proteomes" id="UP000016887"/>
    </source>
</evidence>
<evidence type="ECO:0000259" key="2">
    <source>
        <dbReference type="Pfam" id="PF01957"/>
    </source>
</evidence>
<dbReference type="InterPro" id="IPR002810">
    <property type="entry name" value="NfeD-like_C"/>
</dbReference>
<evidence type="ECO:0000256" key="1">
    <source>
        <dbReference type="SAM" id="Phobius"/>
    </source>
</evidence>
<accession>U3TFY5</accession>
<dbReference type="InterPro" id="IPR012340">
    <property type="entry name" value="NA-bd_OB-fold"/>
</dbReference>
<protein>
    <submittedName>
        <fullName evidence="3">Membrane protein</fullName>
    </submittedName>
</protein>
<dbReference type="eggNOG" id="arCOG01910">
    <property type="taxonomic scope" value="Archaea"/>
</dbReference>
<keyword evidence="1" id="KW-0812">Transmembrane</keyword>
<proteinExistence type="predicted"/>
<feature type="domain" description="NfeD-like C-terminal" evidence="2">
    <location>
        <begin position="70"/>
        <end position="127"/>
    </location>
</feature>
<name>U3TFY5_9CREN</name>
<dbReference type="InterPro" id="IPR010916">
    <property type="entry name" value="TonB_box_CS"/>
</dbReference>
<keyword evidence="1" id="KW-1133">Transmembrane helix</keyword>
<dbReference type="PROSITE" id="PS00430">
    <property type="entry name" value="TONB_DEPENDENT_REC_1"/>
    <property type="match status" value="1"/>
</dbReference>
<sequence>MAGRLVLLLALLDEAAVILLVVGGAAYLAGRLGLLSPVEAAVMVSPVAIFLAVAAAKAVEAMARRPRVGVDALAGSRGRVVEVREGGRLLVEVEGELWRGTLLRGSVKPGDTVVVRGARGLVLLVEPEEG</sequence>
<dbReference type="AlphaFoldDB" id="U3TFY5"/>
<dbReference type="STRING" id="1198449.ACAM_1481"/>
<organism evidence="3 4">
    <name type="scientific">Aeropyrum camini SY1 = JCM 12091</name>
    <dbReference type="NCBI Taxonomy" id="1198449"/>
    <lineage>
        <taxon>Archaea</taxon>
        <taxon>Thermoproteota</taxon>
        <taxon>Thermoprotei</taxon>
        <taxon>Desulfurococcales</taxon>
        <taxon>Desulfurococcaceae</taxon>
        <taxon>Aeropyrum</taxon>
    </lineage>
</organism>
<dbReference type="SUPFAM" id="SSF141322">
    <property type="entry name" value="NfeD domain-like"/>
    <property type="match status" value="1"/>
</dbReference>
<keyword evidence="4" id="KW-1185">Reference proteome</keyword>
<gene>
    <name evidence="3" type="ORF">ACAM_1481</name>
</gene>
<reference evidence="3 4" key="1">
    <citation type="journal article" date="2013" name="Appl. Environ. Microbiol.">
        <title>Variation of the Virus-Related Elements within Syntenic Genomes of the Hyperthermophilic Archaeon Aeropyrum.</title>
        <authorList>
            <person name="Daifuku T."/>
            <person name="Yoshida T."/>
            <person name="Kitamura T."/>
            <person name="Kawaichi S."/>
            <person name="Inoue T."/>
            <person name="Nomura K."/>
            <person name="Yoshida Y."/>
            <person name="Kuno S."/>
            <person name="Sako Y."/>
        </authorList>
    </citation>
    <scope>NUCLEOTIDE SEQUENCE [LARGE SCALE GENOMIC DNA]</scope>
    <source>
        <strain evidence="3 4">SY1</strain>
    </source>
</reference>
<dbReference type="GeneID" id="17110693"/>
<dbReference type="Pfam" id="PF01957">
    <property type="entry name" value="NfeD"/>
    <property type="match status" value="1"/>
</dbReference>
<dbReference type="EMBL" id="AP012489">
    <property type="protein sequence ID" value="BAN90950.1"/>
    <property type="molecule type" value="Genomic_DNA"/>
</dbReference>
<dbReference type="KEGG" id="acj:ACAM_1481"/>
<feature type="transmembrane region" description="Helical" evidence="1">
    <location>
        <begin position="40"/>
        <end position="59"/>
    </location>
</feature>
<keyword evidence="1" id="KW-0472">Membrane</keyword>
<evidence type="ECO:0000313" key="3">
    <source>
        <dbReference type="EMBL" id="BAN90950.1"/>
    </source>
</evidence>
<dbReference type="Gene3D" id="2.40.50.140">
    <property type="entry name" value="Nucleic acid-binding proteins"/>
    <property type="match status" value="1"/>
</dbReference>
<dbReference type="Proteomes" id="UP000016887">
    <property type="component" value="Chromosome"/>
</dbReference>